<proteinExistence type="predicted"/>
<reference evidence="2 3" key="1">
    <citation type="submission" date="2018-07" db="EMBL/GenBank/DDBJ databases">
        <title>Identification of spontaneous genetic mutation associated with occurrence of a yellow conidial color mutant of Aspergillus flavus.</title>
        <authorList>
            <person name="Chang P.-K."/>
            <person name="Mack B.M."/>
            <person name="Scharfenstein L."/>
            <person name="Gilbert M.K."/>
        </authorList>
    </citation>
    <scope>NUCLEOTIDE SEQUENCE [LARGE SCALE GENOMIC DNA]</scope>
    <source>
        <strain evidence="2 3">CA14</strain>
    </source>
</reference>
<evidence type="ECO:0000256" key="1">
    <source>
        <dbReference type="SAM" id="MobiDB-lite"/>
    </source>
</evidence>
<evidence type="ECO:0000313" key="3">
    <source>
        <dbReference type="Proteomes" id="UP000275480"/>
    </source>
</evidence>
<evidence type="ECO:0000313" key="2">
    <source>
        <dbReference type="EMBL" id="RMZ39325.1"/>
    </source>
</evidence>
<feature type="region of interest" description="Disordered" evidence="1">
    <location>
        <begin position="38"/>
        <end position="59"/>
    </location>
</feature>
<dbReference type="AlphaFoldDB" id="A0AB74BZN2"/>
<organism evidence="2 3">
    <name type="scientific">Aspergillus flavus</name>
    <dbReference type="NCBI Taxonomy" id="5059"/>
    <lineage>
        <taxon>Eukaryota</taxon>
        <taxon>Fungi</taxon>
        <taxon>Dikarya</taxon>
        <taxon>Ascomycota</taxon>
        <taxon>Pezizomycotina</taxon>
        <taxon>Eurotiomycetes</taxon>
        <taxon>Eurotiomycetidae</taxon>
        <taxon>Eurotiales</taxon>
        <taxon>Aspergillaceae</taxon>
        <taxon>Aspergillus</taxon>
        <taxon>Aspergillus subgen. Circumdati</taxon>
    </lineage>
</organism>
<protein>
    <submittedName>
        <fullName evidence="2">Uncharacterized protein</fullName>
    </submittedName>
</protein>
<comment type="caution">
    <text evidence="2">The sequence shown here is derived from an EMBL/GenBank/DDBJ whole genome shotgun (WGS) entry which is preliminary data.</text>
</comment>
<dbReference type="EMBL" id="QQZZ01000144">
    <property type="protein sequence ID" value="RMZ39325.1"/>
    <property type="molecule type" value="Genomic_DNA"/>
</dbReference>
<sequence>MPGRSDVIDRIHAAIARIKALYALVTGACANRSFEVSSTQSLSKPDSSHGAADPSTRVSLPSTLHEDVLLIETRETATCSNPLEDWSYSGSVPNVIPSMSEVNNSEDQQVLFSQFIDPTGTATQGWLLEKDSVKTIRSLCPPLNEEPQQPNPIHGPSYAQGLALYSTSALYGVELDFMSSGDYLQVHNHFANTRTNNMNDTVLDGVESSPVTRNLEQTAEVPQNPSTGSQILNHHLPNEFQHNQRGSSFTSERDQIVTLAARKYMQNIPDTAHACHCWKELTYILEKLELKDHTLEPLEQSYVELVLSFQRKAVEKCTTMIACNCCPLSTERIMLLGLIVEKLVMAFKDLIRVCQENGLFGTLSYHHPNSCHDQPTSSLVRSQDSASISSSHFPNNTNTERRLFLGDYEVCSSEWAPLVNTLIGLYAKKLKSLLNYCKMWATAANQSATLAMLSNVEQQFEMISAIF</sequence>
<dbReference type="Proteomes" id="UP000275480">
    <property type="component" value="Unassembled WGS sequence"/>
</dbReference>
<accession>A0AB74BZN2</accession>
<name>A0AB74BZN2_ASPFL</name>
<gene>
    <name evidence="2" type="ORF">CA14_003551</name>
</gene>